<dbReference type="CDD" id="cd00761">
    <property type="entry name" value="Glyco_tranf_GTA_type"/>
    <property type="match status" value="1"/>
</dbReference>
<dbReference type="SUPFAM" id="SSF53448">
    <property type="entry name" value="Nucleotide-diphospho-sugar transferases"/>
    <property type="match status" value="1"/>
</dbReference>
<dbReference type="InterPro" id="IPR029044">
    <property type="entry name" value="Nucleotide-diphossugar_trans"/>
</dbReference>
<dbReference type="PANTHER" id="PTHR43685">
    <property type="entry name" value="GLYCOSYLTRANSFERASE"/>
    <property type="match status" value="1"/>
</dbReference>
<evidence type="ECO:0000259" key="1">
    <source>
        <dbReference type="Pfam" id="PF00535"/>
    </source>
</evidence>
<feature type="domain" description="Glycosyltransferase 2-like" evidence="1">
    <location>
        <begin position="24"/>
        <end position="187"/>
    </location>
</feature>
<sequence length="359" mass="40875">MSDSDVEMKMPHQETASRIETVAVIIPYYNGSKYIRRSAESVLAQTVPATEFVVVDDGSSPEEAALLDEIAQSMGFRVLRKENGGQGTARNYGVAHTSSRFICFLDQDDFYLKTHIATLLDAVPLDDPHFGWVYGDLMEADGEGNIVRSDMVKQHALHPKRFINDLLANDMFVLPSASLIERTAFEAVGGFDPQFTGYEDDDLFLRIFRRGYTNYFVDKAVTVWCINSESTSYSIKMSRSRLRYVKKLCSQFPDDVDKRRNYVRDLIAPRFTHMIISDAFTAVAFSKTPQQKKMAAYKDELVEIMNGYVETIFGCTKLSIKNRIAIYVQSKIINLKSKNLSLAALYLFRTSRRARNFIR</sequence>
<name>A0ABY8IJH4_9HYPH</name>
<dbReference type="InterPro" id="IPR050834">
    <property type="entry name" value="Glycosyltransf_2"/>
</dbReference>
<dbReference type="EMBL" id="CP117267">
    <property type="protein sequence ID" value="WFS23849.1"/>
    <property type="molecule type" value="Genomic_DNA"/>
</dbReference>
<reference evidence="2" key="2">
    <citation type="journal article" date="2023" name="MicrobiologyOpen">
        <title>Genomics of the tumorigenes clade of the family Rhizobiaceae and description of Rhizobium rhododendri sp. nov.</title>
        <authorList>
            <person name="Kuzmanovic N."/>
            <person name="diCenzo G.C."/>
            <person name="Bunk B."/>
            <person name="Sproeer C."/>
            <person name="Fruehling A."/>
            <person name="Neumann-Schaal M."/>
            <person name="Overmann J."/>
            <person name="Smalla K."/>
        </authorList>
    </citation>
    <scope>NUCLEOTIDE SEQUENCE</scope>
    <source>
        <strain evidence="2">Rho-6.2</strain>
    </source>
</reference>
<dbReference type="Gene3D" id="3.90.550.10">
    <property type="entry name" value="Spore Coat Polysaccharide Biosynthesis Protein SpsA, Chain A"/>
    <property type="match status" value="1"/>
</dbReference>
<proteinExistence type="predicted"/>
<dbReference type="RefSeq" id="WP_202617108.1">
    <property type="nucleotide sequence ID" value="NZ_CP117267.1"/>
</dbReference>
<dbReference type="PANTHER" id="PTHR43685:SF11">
    <property type="entry name" value="GLYCOSYLTRANSFERASE TAGX-RELATED"/>
    <property type="match status" value="1"/>
</dbReference>
<protein>
    <submittedName>
        <fullName evidence="2">Glycosyltransferase family A protein</fullName>
    </submittedName>
</protein>
<dbReference type="Pfam" id="PF00535">
    <property type="entry name" value="Glycos_transf_2"/>
    <property type="match status" value="1"/>
</dbReference>
<keyword evidence="3" id="KW-1185">Reference proteome</keyword>
<organism evidence="2 3">
    <name type="scientific">Rhizobium rhododendri</name>
    <dbReference type="NCBI Taxonomy" id="2506430"/>
    <lineage>
        <taxon>Bacteria</taxon>
        <taxon>Pseudomonadati</taxon>
        <taxon>Pseudomonadota</taxon>
        <taxon>Alphaproteobacteria</taxon>
        <taxon>Hyphomicrobiales</taxon>
        <taxon>Rhizobiaceae</taxon>
        <taxon>Rhizobium/Agrobacterium group</taxon>
        <taxon>Rhizobium</taxon>
    </lineage>
</organism>
<dbReference type="InterPro" id="IPR001173">
    <property type="entry name" value="Glyco_trans_2-like"/>
</dbReference>
<evidence type="ECO:0000313" key="3">
    <source>
        <dbReference type="Proteomes" id="UP000318939"/>
    </source>
</evidence>
<dbReference type="Proteomes" id="UP000318939">
    <property type="component" value="Chromosome"/>
</dbReference>
<accession>A0ABY8IJH4</accession>
<reference evidence="2" key="1">
    <citation type="journal article" date="2019" name="Phytopathology">
        <title>A Novel Group of Rhizobium tumorigenes-Like Agrobacteria Associated with Crown Gall Disease of Rhododendron and Blueberry.</title>
        <authorList>
            <person name="Kuzmanovic N."/>
            <person name="Behrens P."/>
            <person name="Idczak E."/>
            <person name="Wagner S."/>
            <person name="Gotz M."/>
            <person name="Sproer C."/>
            <person name="Bunk B."/>
            <person name="Overmann J."/>
            <person name="Smalla K."/>
        </authorList>
    </citation>
    <scope>NUCLEOTIDE SEQUENCE</scope>
    <source>
        <strain evidence="2">Rho-6.2</strain>
    </source>
</reference>
<gene>
    <name evidence="2" type="ORF">PR018_04900</name>
</gene>
<evidence type="ECO:0000313" key="2">
    <source>
        <dbReference type="EMBL" id="WFS23849.1"/>
    </source>
</evidence>